<name>A0A9D4QDM4_RHISA</name>
<dbReference type="Proteomes" id="UP000821837">
    <property type="component" value="Chromosome 11"/>
</dbReference>
<organism evidence="1 2">
    <name type="scientific">Rhipicephalus sanguineus</name>
    <name type="common">Brown dog tick</name>
    <name type="synonym">Ixodes sanguineus</name>
    <dbReference type="NCBI Taxonomy" id="34632"/>
    <lineage>
        <taxon>Eukaryota</taxon>
        <taxon>Metazoa</taxon>
        <taxon>Ecdysozoa</taxon>
        <taxon>Arthropoda</taxon>
        <taxon>Chelicerata</taxon>
        <taxon>Arachnida</taxon>
        <taxon>Acari</taxon>
        <taxon>Parasitiformes</taxon>
        <taxon>Ixodida</taxon>
        <taxon>Ixodoidea</taxon>
        <taxon>Ixodidae</taxon>
        <taxon>Rhipicephalinae</taxon>
        <taxon>Rhipicephalus</taxon>
        <taxon>Rhipicephalus</taxon>
    </lineage>
</organism>
<gene>
    <name evidence="1" type="ORF">HPB52_023364</name>
</gene>
<dbReference type="AlphaFoldDB" id="A0A9D4QDM4"/>
<proteinExistence type="predicted"/>
<sequence length="329" mass="35711">MSAPTQPINSALGAAPLLRTKTTRVGGALVQRSSCNVVVNGSTTHGFKYTKGIRQGSPLGQTFFLMSIEPLITSLAADGNIRGFPLAGREEINVLAYAGDLSLFVRDTQSLQKFHKTFPAYADVSEKGQGTAVWNFPPDTFGSIETVTTVKVLGVHFSGKGVTAWEKALERANQAVGRIQHLDLNQGAVIPNRTASEFNKLINTLLWDGKLPARRNLLKLPETSRGLGLPHVMTSSRMLAMNTRSLPNCRSKESLPHALIECGMAEFVSRLSSRSFGLRALPALVRNKGAFAKLVAALLTFQATRIQLLHTQGYPFRRLALDETKANDG</sequence>
<evidence type="ECO:0000313" key="2">
    <source>
        <dbReference type="Proteomes" id="UP000821837"/>
    </source>
</evidence>
<dbReference type="VEuPathDB" id="VectorBase:RSAN_029706"/>
<accession>A0A9D4QDM4</accession>
<dbReference type="EMBL" id="JABSTV010001247">
    <property type="protein sequence ID" value="KAH7973299.1"/>
    <property type="molecule type" value="Genomic_DNA"/>
</dbReference>
<reference evidence="1" key="1">
    <citation type="journal article" date="2020" name="Cell">
        <title>Large-Scale Comparative Analyses of Tick Genomes Elucidate Their Genetic Diversity and Vector Capacities.</title>
        <authorList>
            <consortium name="Tick Genome and Microbiome Consortium (TIGMIC)"/>
            <person name="Jia N."/>
            <person name="Wang J."/>
            <person name="Shi W."/>
            <person name="Du L."/>
            <person name="Sun Y."/>
            <person name="Zhan W."/>
            <person name="Jiang J.F."/>
            <person name="Wang Q."/>
            <person name="Zhang B."/>
            <person name="Ji P."/>
            <person name="Bell-Sakyi L."/>
            <person name="Cui X.M."/>
            <person name="Yuan T.T."/>
            <person name="Jiang B.G."/>
            <person name="Yang W.F."/>
            <person name="Lam T.T."/>
            <person name="Chang Q.C."/>
            <person name="Ding S.J."/>
            <person name="Wang X.J."/>
            <person name="Zhu J.G."/>
            <person name="Ruan X.D."/>
            <person name="Zhao L."/>
            <person name="Wei J.T."/>
            <person name="Ye R.Z."/>
            <person name="Que T.C."/>
            <person name="Du C.H."/>
            <person name="Zhou Y.H."/>
            <person name="Cheng J.X."/>
            <person name="Dai P.F."/>
            <person name="Guo W.B."/>
            <person name="Han X.H."/>
            <person name="Huang E.J."/>
            <person name="Li L.F."/>
            <person name="Wei W."/>
            <person name="Gao Y.C."/>
            <person name="Liu J.Z."/>
            <person name="Shao H.Z."/>
            <person name="Wang X."/>
            <person name="Wang C.C."/>
            <person name="Yang T.C."/>
            <person name="Huo Q.B."/>
            <person name="Li W."/>
            <person name="Chen H.Y."/>
            <person name="Chen S.E."/>
            <person name="Zhou L.G."/>
            <person name="Ni X.B."/>
            <person name="Tian J.H."/>
            <person name="Sheng Y."/>
            <person name="Liu T."/>
            <person name="Pan Y.S."/>
            <person name="Xia L.Y."/>
            <person name="Li J."/>
            <person name="Zhao F."/>
            <person name="Cao W.C."/>
        </authorList>
    </citation>
    <scope>NUCLEOTIDE SEQUENCE</scope>
    <source>
        <strain evidence="1">Rsan-2018</strain>
    </source>
</reference>
<protein>
    <recommendedName>
        <fullName evidence="3">Reverse transcriptase domain-containing protein</fullName>
    </recommendedName>
</protein>
<evidence type="ECO:0008006" key="3">
    <source>
        <dbReference type="Google" id="ProtNLM"/>
    </source>
</evidence>
<evidence type="ECO:0000313" key="1">
    <source>
        <dbReference type="EMBL" id="KAH7973299.1"/>
    </source>
</evidence>
<comment type="caution">
    <text evidence="1">The sequence shown here is derived from an EMBL/GenBank/DDBJ whole genome shotgun (WGS) entry which is preliminary data.</text>
</comment>
<reference evidence="1" key="2">
    <citation type="submission" date="2021-09" db="EMBL/GenBank/DDBJ databases">
        <authorList>
            <person name="Jia N."/>
            <person name="Wang J."/>
            <person name="Shi W."/>
            <person name="Du L."/>
            <person name="Sun Y."/>
            <person name="Zhan W."/>
            <person name="Jiang J."/>
            <person name="Wang Q."/>
            <person name="Zhang B."/>
            <person name="Ji P."/>
            <person name="Sakyi L.B."/>
            <person name="Cui X."/>
            <person name="Yuan T."/>
            <person name="Jiang B."/>
            <person name="Yang W."/>
            <person name="Lam T.T.-Y."/>
            <person name="Chang Q."/>
            <person name="Ding S."/>
            <person name="Wang X."/>
            <person name="Zhu J."/>
            <person name="Ruan X."/>
            <person name="Zhao L."/>
            <person name="Wei J."/>
            <person name="Que T."/>
            <person name="Du C."/>
            <person name="Cheng J."/>
            <person name="Dai P."/>
            <person name="Han X."/>
            <person name="Huang E."/>
            <person name="Gao Y."/>
            <person name="Liu J."/>
            <person name="Shao H."/>
            <person name="Ye R."/>
            <person name="Li L."/>
            <person name="Wei W."/>
            <person name="Wang X."/>
            <person name="Wang C."/>
            <person name="Huo Q."/>
            <person name="Li W."/>
            <person name="Guo W."/>
            <person name="Chen H."/>
            <person name="Chen S."/>
            <person name="Zhou L."/>
            <person name="Zhou L."/>
            <person name="Ni X."/>
            <person name="Tian J."/>
            <person name="Zhou Y."/>
            <person name="Sheng Y."/>
            <person name="Liu T."/>
            <person name="Pan Y."/>
            <person name="Xia L."/>
            <person name="Li J."/>
            <person name="Zhao F."/>
            <person name="Cao W."/>
        </authorList>
    </citation>
    <scope>NUCLEOTIDE SEQUENCE</scope>
    <source>
        <strain evidence="1">Rsan-2018</strain>
        <tissue evidence="1">Larvae</tissue>
    </source>
</reference>
<keyword evidence="2" id="KW-1185">Reference proteome</keyword>